<dbReference type="Gramene" id="OMO68136">
    <property type="protein sequence ID" value="OMO68136"/>
    <property type="gene ID" value="CCACVL1_20071"/>
</dbReference>
<dbReference type="OrthoDB" id="10301848at2759"/>
<keyword evidence="3" id="KW-1185">Reference proteome</keyword>
<accession>A0A1R3HCY7</accession>
<keyword evidence="1" id="KW-0812">Transmembrane</keyword>
<keyword evidence="1" id="KW-1133">Transmembrane helix</keyword>
<sequence>MDHERSHKKIVAFVFIAFVTHISHSYWRIFGYYYYNYFTPFADEESDRKIIGQRIENVLCGLSMVGKVLAAKEVAWPSWATEPAQLYM</sequence>
<organism evidence="2 3">
    <name type="scientific">Corchorus capsularis</name>
    <name type="common">Jute</name>
    <dbReference type="NCBI Taxonomy" id="210143"/>
    <lineage>
        <taxon>Eukaryota</taxon>
        <taxon>Viridiplantae</taxon>
        <taxon>Streptophyta</taxon>
        <taxon>Embryophyta</taxon>
        <taxon>Tracheophyta</taxon>
        <taxon>Spermatophyta</taxon>
        <taxon>Magnoliopsida</taxon>
        <taxon>eudicotyledons</taxon>
        <taxon>Gunneridae</taxon>
        <taxon>Pentapetalae</taxon>
        <taxon>rosids</taxon>
        <taxon>malvids</taxon>
        <taxon>Malvales</taxon>
        <taxon>Malvaceae</taxon>
        <taxon>Grewioideae</taxon>
        <taxon>Apeibeae</taxon>
        <taxon>Corchorus</taxon>
    </lineage>
</organism>
<dbReference type="Proteomes" id="UP000188268">
    <property type="component" value="Unassembled WGS sequence"/>
</dbReference>
<feature type="transmembrane region" description="Helical" evidence="1">
    <location>
        <begin position="12"/>
        <end position="35"/>
    </location>
</feature>
<proteinExistence type="predicted"/>
<dbReference type="AlphaFoldDB" id="A0A1R3HCY7"/>
<keyword evidence="1" id="KW-0472">Membrane</keyword>
<reference evidence="2 3" key="1">
    <citation type="submission" date="2013-09" db="EMBL/GenBank/DDBJ databases">
        <title>Corchorus capsularis genome sequencing.</title>
        <authorList>
            <person name="Alam M."/>
            <person name="Haque M.S."/>
            <person name="Islam M.S."/>
            <person name="Emdad E.M."/>
            <person name="Islam M.M."/>
            <person name="Ahmed B."/>
            <person name="Halim A."/>
            <person name="Hossen Q.M.M."/>
            <person name="Hossain M.Z."/>
            <person name="Ahmed R."/>
            <person name="Khan M.M."/>
            <person name="Islam R."/>
            <person name="Rashid M.M."/>
            <person name="Khan S.A."/>
            <person name="Rahman M.S."/>
            <person name="Alam M."/>
        </authorList>
    </citation>
    <scope>NUCLEOTIDE SEQUENCE [LARGE SCALE GENOMIC DNA]</scope>
    <source>
        <strain evidence="3">cv. CVL-1</strain>
        <tissue evidence="2">Whole seedling</tissue>
    </source>
</reference>
<evidence type="ECO:0000256" key="1">
    <source>
        <dbReference type="SAM" id="Phobius"/>
    </source>
</evidence>
<name>A0A1R3HCY7_COCAP</name>
<gene>
    <name evidence="2" type="ORF">CCACVL1_20071</name>
</gene>
<evidence type="ECO:0000313" key="2">
    <source>
        <dbReference type="EMBL" id="OMO68136.1"/>
    </source>
</evidence>
<comment type="caution">
    <text evidence="2">The sequence shown here is derived from an EMBL/GenBank/DDBJ whole genome shotgun (WGS) entry which is preliminary data.</text>
</comment>
<dbReference type="EMBL" id="AWWV01012246">
    <property type="protein sequence ID" value="OMO68136.1"/>
    <property type="molecule type" value="Genomic_DNA"/>
</dbReference>
<evidence type="ECO:0000313" key="3">
    <source>
        <dbReference type="Proteomes" id="UP000188268"/>
    </source>
</evidence>
<protein>
    <submittedName>
        <fullName evidence="2">Uncharacterized protein</fullName>
    </submittedName>
</protein>